<dbReference type="Gene3D" id="2.60.40.10">
    <property type="entry name" value="Immunoglobulins"/>
    <property type="match status" value="15"/>
</dbReference>
<dbReference type="EMBL" id="FQXU01000010">
    <property type="protein sequence ID" value="SHI26060.1"/>
    <property type="molecule type" value="Genomic_DNA"/>
</dbReference>
<gene>
    <name evidence="10" type="ORF">SAMN02745941_03193</name>
</gene>
<evidence type="ECO:0000256" key="6">
    <source>
        <dbReference type="ARBA" id="ARBA00022729"/>
    </source>
</evidence>
<comment type="similarity">
    <text evidence="3">Belongs to the intimin/invasin family.</text>
</comment>
<dbReference type="PROSITE" id="PS51127">
    <property type="entry name" value="BIG1"/>
    <property type="match status" value="1"/>
</dbReference>
<keyword evidence="8" id="KW-1133">Transmembrane helix</keyword>
<dbReference type="Pfam" id="PF17961">
    <property type="entry name" value="Big_8"/>
    <property type="match status" value="1"/>
</dbReference>
<sequence length="2670" mass="289246">MKKKRFSMVTAIFTLIMQIISIIQPVRGLAATGKDVTNTFDFITGISLTDNNGNALGANVAKDAEVRINYTWSIPNRIDGQDLDVNSGDYYRLQLPQEIKIYSAINSNINDTSGNRVATMNINTSGLVTITFTDYPSTHSNVAGNFYASSRFDSTKIGTNNPIPIEFTIPGIEEPTIVKVDFAQANPSIQKDVDGGYSAATDEITWKITINKENVNVNSASIEDTIQVGQNFVPGSVKVNGVLDNSSNHSYDSDNKKFVYNFGDITTQKVITFKTSIHDDLAAKGQDTYTYSNNATLKYTEKGSAKSVTSSTKSVSVPVKLISKSGSYDSENKRINWTITVNESGRTINNAVVSDPIPDGLTLDQSTVKVDGVNGSNYTISGQNFTYNLGNITSQKVITFSTNVDSAVYNSNTSPTYTNKATLTGDGVASGTFGEIGVGVHTNIIRKEGDGYDASTGIITWKITVNSNLTNVGAGAVVTDTISSGQTYVEGSASIDDTQNGSFTTLESGQVVYTFNNGFNKTYVITLKTQVTDVNKFRANYTGSFSNDAKVVAPSINQTTTGTQSITSNVITKSGTNYNYLTRELTWKIEVNNNKMPITNVVVTDAIPAGQQYVSGSASIDDSTKGAFDSDSNISSTGLFKYTFNSQINKKYTITFKTKIIDLSIFNTNGNKTVYNTASITGSEIPTTGVANSQGNRTINNSVVNKASAYAYGNSYIDWTVKTNSNWNIDLSNATITDSLPSGLELDTDTVELYKAIVSSTDGSLTQGNSIELTGDNVKYDPVTRKFEFTFPADAGTNAYILKFRTNTTRTGDFSNTVEFKGSGVQQSSTNSRTGVWFSVGGGSATGDTASIKLIKYNDDGSKKLSGAVFQLIDKYGNVKATSAATGSDGAVTFSKLKYDRDYSIKEITAPTGYKLNSSVYTFQIKTGLNQGTTYDSSDGVLKYSSSDNTNKIVTYNYRDSIFKGSIEFYKNGVDGVLQGSVFTLYTEDGNTVVKDFSGNNITATSGSDGKVLFTNIPYGKYKIKETSAPTSYSIYKADITADLTTISGDGQSVHASPYLVFNTKIKGSVKITKTDEETGAKIQGASVAIFDNNKEQIRNAKSTDVNGQVQFDNLEYGDYFYQEISSPDNYVLDNTYHSFKIEADSTSSNPQALSFTNRKVKGNISFTKVGEGSDSSKLQGAVFGLYQNDGVTEVRNSSNQPVRVTSGNDGKVVFNSIEYGNYKIKEITPPVGYNLNTEVLEATIGKNDNGQTVNPKIDGQTVSTVKNIKIRGTIEFIKTGEDSDAQALQGAVFGLYKQDGVTPVTNLLGDITSTSDIDGKVRFSGVEYGSYKIKEILSPTGYNVSTQVLNATIQVQGNTVTPKDSISGNDVSVFNNSKVKSTIKIVKYEADGTTPLAGAEFTLYNDDTNQVIETKTTDASGIILFGNLKYGKYRVQETKAPQGYVLSQIIIKREIGSTSDNAQTYTYDVTNVKITGSVSLQKNDEKGNSIKGAEFTLYDKSDTLYLNPLAVVLSDDNGVIKFLNVVYGDYVVVETKTSDNSFVLSTTPLNAAIGDNDDGKNIELGLVVNVKKKGTIKIKKTDLGENPLKGAEFTLYDSNENEVETVISDNNGLVTFNNVIYGQYSVKETKAPTGYNINNEEKSVNVTEDGKVYDLGNIVDIKITGGIEISKTDISTSAPVSGATLTIYTKNGDKVVEGVTGQDGKIQFNSLEYGDYYFEETKAPEGYLLNTDKHPFSIREEGAILKDSLTNTMITGGIKISKTDFSTKEAVPGATLTIYDRKGGKVIEGITGQDGTIEFDKLNYGEYYFEETKAPEGYLLNPDKHEFSIKEDGVILTDSLTNTMITGGVEITKTDSVTGNPIKGASIALFTKAGHPVGDEFQSVTDEEGKVKFENLLYGDYYFIETSAPEGYLLNTDKHEFSIKEDGVVVEEALTNTMITGSIKISKTDVSTSEPVPGATLTIYTKDDRKVVEGLTEEDGTIQFNKLNYGDYYFVETKAPEGYLLNPDKHSFSIKEDGAISTDSLTNTMITGGIKISKTDLSTSEPVPGATLTIYTKDGKKVVEGLTEEDGTIQFNKLNYGDYYFVETKAPEGYLLNPDKHSFSIKEDGVILQDSLTNTLITGGIKISKTDFSTGSPVPGATLTIYTSDNKKVVEGVTGKDGTIQFDKLNYGDYYFIETKAPVGYLLNPNKHPFSIKKDGVIVKDSLTDIANFQITMDAEPNSIVGDGKSTTVITAKVVDENNKPLAGIKVEFSAEKGDFPKGSSAVTDENGVASVVYRSSKIEGIENQVIPVNVYIHDEEHGLNAQDKINITFMPGIIQGVVVDNDTGLPIKGAIVEIKQDFDGDGVIDFTAKVITSDDGKYKIVVPKGDVTYNLFITKPVEINGKMENKTFTQKSHAGTMTGSGEDVFDSVKTAAGVILVKNVDGTKGYLNDYSKYSIEFPGNSTDIKIGNDGNSKGIFEIPNLEKGHEYNLNIVYHFEDGTKIVVGKINLTLDSNGEMIISTALIDPYGIITDATTGKVIEGADVRLYYADTKRNVDAGKKPGTLVELPGLENFPPANNKNPQISDKGGNYAFMVFPNTDYYIVVTKPGYDTFTSGTIEVNDEIVKLDIQMTPAKSTQVIDKVDDSKLPQTGSLVGLTGLVMMGLMSIISGLMMIFTKRRRYISKH</sequence>
<protein>
    <submittedName>
        <fullName evidence="10">Conserved repeat domain-containing protein</fullName>
    </submittedName>
</protein>
<keyword evidence="8" id="KW-0812">Transmembrane</keyword>
<dbReference type="Gene3D" id="2.60.40.1280">
    <property type="match status" value="1"/>
</dbReference>
<comment type="similarity">
    <text evidence="2">Belongs to the serine-aspartate repeat-containing protein (SDr) family.</text>
</comment>
<feature type="transmembrane region" description="Helical" evidence="8">
    <location>
        <begin position="2638"/>
        <end position="2660"/>
    </location>
</feature>
<keyword evidence="4" id="KW-0134">Cell wall</keyword>
<evidence type="ECO:0000313" key="10">
    <source>
        <dbReference type="EMBL" id="SHI26060.1"/>
    </source>
</evidence>
<evidence type="ECO:0000313" key="11">
    <source>
        <dbReference type="Proteomes" id="UP000184241"/>
    </source>
</evidence>
<dbReference type="InterPro" id="IPR008966">
    <property type="entry name" value="Adhesion_dom_sf"/>
</dbReference>
<dbReference type="InterPro" id="IPR013783">
    <property type="entry name" value="Ig-like_fold"/>
</dbReference>
<dbReference type="InterPro" id="IPR041171">
    <property type="entry name" value="SDR_Ig"/>
</dbReference>
<dbReference type="InterPro" id="IPR008456">
    <property type="entry name" value="Collagen-bd_dom"/>
</dbReference>
<dbReference type="InterPro" id="IPR011252">
    <property type="entry name" value="Fibrogen-bd_dom1"/>
</dbReference>
<evidence type="ECO:0000256" key="7">
    <source>
        <dbReference type="ARBA" id="ARBA00023088"/>
    </source>
</evidence>
<feature type="domain" description="Big-1" evidence="9">
    <location>
        <begin position="2215"/>
        <end position="2316"/>
    </location>
</feature>
<evidence type="ECO:0000259" key="9">
    <source>
        <dbReference type="PROSITE" id="PS51127"/>
    </source>
</evidence>
<evidence type="ECO:0000256" key="2">
    <source>
        <dbReference type="ARBA" id="ARBA00007257"/>
    </source>
</evidence>
<organism evidence="10 11">
    <name type="scientific">Clostridium intestinale DSM 6191</name>
    <dbReference type="NCBI Taxonomy" id="1121320"/>
    <lineage>
        <taxon>Bacteria</taxon>
        <taxon>Bacillati</taxon>
        <taxon>Bacillota</taxon>
        <taxon>Clostridia</taxon>
        <taxon>Eubacteriales</taxon>
        <taxon>Clostridiaceae</taxon>
        <taxon>Clostridium</taxon>
    </lineage>
</organism>
<reference evidence="10 11" key="1">
    <citation type="submission" date="2016-11" db="EMBL/GenBank/DDBJ databases">
        <authorList>
            <person name="Jaros S."/>
            <person name="Januszkiewicz K."/>
            <person name="Wedrychowicz H."/>
        </authorList>
    </citation>
    <scope>NUCLEOTIDE SEQUENCE [LARGE SCALE GENOMIC DNA]</scope>
    <source>
        <strain evidence="10 11">DSM 6191</strain>
    </source>
</reference>
<dbReference type="Pfam" id="PF02369">
    <property type="entry name" value="Big_1"/>
    <property type="match status" value="1"/>
</dbReference>
<dbReference type="SMART" id="SM00634">
    <property type="entry name" value="BID_1"/>
    <property type="match status" value="1"/>
</dbReference>
<evidence type="ECO:0000256" key="8">
    <source>
        <dbReference type="SAM" id="Phobius"/>
    </source>
</evidence>
<dbReference type="RefSeq" id="WP_073021037.1">
    <property type="nucleotide sequence ID" value="NZ_FQXU01000010.1"/>
</dbReference>
<keyword evidence="8" id="KW-0472">Membrane</keyword>
<dbReference type="SUPFAM" id="SSF49401">
    <property type="entry name" value="Bacterial adhesins"/>
    <property type="match status" value="6"/>
</dbReference>
<keyword evidence="7" id="KW-0572">Peptidoglycan-anchor</keyword>
<dbReference type="SUPFAM" id="SSF49464">
    <property type="entry name" value="Carboxypeptidase regulatory domain-like"/>
    <property type="match status" value="2"/>
</dbReference>
<keyword evidence="6" id="KW-0732">Signal</keyword>
<dbReference type="InterPro" id="IPR047589">
    <property type="entry name" value="DUF11_rpt"/>
</dbReference>
<dbReference type="Gene3D" id="2.60.40.1120">
    <property type="entry name" value="Carboxypeptidase-like, regulatory domain"/>
    <property type="match status" value="2"/>
</dbReference>
<dbReference type="Gene3D" id="2.60.40.740">
    <property type="match status" value="5"/>
</dbReference>
<dbReference type="InterPro" id="IPR003344">
    <property type="entry name" value="Big_1_dom"/>
</dbReference>
<dbReference type="GO" id="GO:0005518">
    <property type="term" value="F:collagen binding"/>
    <property type="evidence" value="ECO:0007669"/>
    <property type="project" value="InterPro"/>
</dbReference>
<dbReference type="InterPro" id="IPR041033">
    <property type="entry name" value="SpaA_PFL_dom_1"/>
</dbReference>
<dbReference type="SUPFAM" id="SSF49478">
    <property type="entry name" value="Cna protein B-type domain"/>
    <property type="match status" value="11"/>
</dbReference>
<accession>A0A1M5ZPA3</accession>
<name>A0A1M5ZPA3_9CLOT</name>
<proteinExistence type="inferred from homology"/>
<dbReference type="Pfam" id="PF05737">
    <property type="entry name" value="Collagen_bind"/>
    <property type="match status" value="5"/>
</dbReference>
<dbReference type="InterPro" id="IPR008964">
    <property type="entry name" value="Invasin/intimin_cell_adhesion"/>
</dbReference>
<dbReference type="PANTHER" id="PTHR36108">
    <property type="entry name" value="COLOSSIN-B-RELATED"/>
    <property type="match status" value="1"/>
</dbReference>
<comment type="subcellular location">
    <subcellularLocation>
        <location evidence="1">Secreted</location>
        <location evidence="1">Cell wall</location>
        <topology evidence="1">Peptidoglycan-anchor</topology>
    </subcellularLocation>
</comment>
<evidence type="ECO:0000256" key="3">
    <source>
        <dbReference type="ARBA" id="ARBA00010116"/>
    </source>
</evidence>
<evidence type="ECO:0000256" key="5">
    <source>
        <dbReference type="ARBA" id="ARBA00022525"/>
    </source>
</evidence>
<dbReference type="NCBIfam" id="TIGR01451">
    <property type="entry name" value="B_ant_repeat"/>
    <property type="match status" value="3"/>
</dbReference>
<evidence type="ECO:0000256" key="4">
    <source>
        <dbReference type="ARBA" id="ARBA00022512"/>
    </source>
</evidence>
<evidence type="ECO:0000256" key="1">
    <source>
        <dbReference type="ARBA" id="ARBA00004168"/>
    </source>
</evidence>
<dbReference type="GO" id="GO:0007155">
    <property type="term" value="P:cell adhesion"/>
    <property type="evidence" value="ECO:0007669"/>
    <property type="project" value="InterPro"/>
</dbReference>
<dbReference type="Proteomes" id="UP000184241">
    <property type="component" value="Unassembled WGS sequence"/>
</dbReference>
<dbReference type="InterPro" id="IPR008969">
    <property type="entry name" value="CarboxyPept-like_regulatory"/>
</dbReference>
<keyword evidence="5" id="KW-0964">Secreted</keyword>
<dbReference type="Pfam" id="PF17802">
    <property type="entry name" value="SpaA"/>
    <property type="match status" value="14"/>
</dbReference>
<dbReference type="PANTHER" id="PTHR36108:SF13">
    <property type="entry name" value="COLOSSIN-B-RELATED"/>
    <property type="match status" value="1"/>
</dbReference>
<dbReference type="SUPFAM" id="SSF49373">
    <property type="entry name" value="Invasin/intimin cell-adhesion fragments"/>
    <property type="match status" value="1"/>
</dbReference>